<dbReference type="AlphaFoldDB" id="A0A8J2KNW1"/>
<evidence type="ECO:0000313" key="2">
    <source>
        <dbReference type="Proteomes" id="UP000708208"/>
    </source>
</evidence>
<keyword evidence="2" id="KW-1185">Reference proteome</keyword>
<name>A0A8J2KNW1_9HEXA</name>
<gene>
    <name evidence="1" type="ORF">AFUS01_LOCUS17586</name>
</gene>
<accession>A0A8J2KNW1</accession>
<feature type="non-terminal residue" evidence="1">
    <location>
        <position position="1"/>
    </location>
</feature>
<organism evidence="1 2">
    <name type="scientific">Allacma fusca</name>
    <dbReference type="NCBI Taxonomy" id="39272"/>
    <lineage>
        <taxon>Eukaryota</taxon>
        <taxon>Metazoa</taxon>
        <taxon>Ecdysozoa</taxon>
        <taxon>Arthropoda</taxon>
        <taxon>Hexapoda</taxon>
        <taxon>Collembola</taxon>
        <taxon>Symphypleona</taxon>
        <taxon>Sminthuridae</taxon>
        <taxon>Allacma</taxon>
    </lineage>
</organism>
<dbReference type="EMBL" id="CAJVCH010169303">
    <property type="protein sequence ID" value="CAG7728831.1"/>
    <property type="molecule type" value="Genomic_DNA"/>
</dbReference>
<sequence>IPAQVPPLTPGTNKKMTEALKASFSSWEKELTRHNIPKGE</sequence>
<comment type="caution">
    <text evidence="1">The sequence shown here is derived from an EMBL/GenBank/DDBJ whole genome shotgun (WGS) entry which is preliminary data.</text>
</comment>
<proteinExistence type="predicted"/>
<evidence type="ECO:0000313" key="1">
    <source>
        <dbReference type="EMBL" id="CAG7728831.1"/>
    </source>
</evidence>
<dbReference type="OrthoDB" id="10067219at2759"/>
<reference evidence="1" key="1">
    <citation type="submission" date="2021-06" db="EMBL/GenBank/DDBJ databases">
        <authorList>
            <person name="Hodson N. C."/>
            <person name="Mongue J. A."/>
            <person name="Jaron S. K."/>
        </authorList>
    </citation>
    <scope>NUCLEOTIDE SEQUENCE</scope>
</reference>
<dbReference type="Proteomes" id="UP000708208">
    <property type="component" value="Unassembled WGS sequence"/>
</dbReference>
<protein>
    <submittedName>
        <fullName evidence="1">Uncharacterized protein</fullName>
    </submittedName>
</protein>